<dbReference type="AlphaFoldDB" id="A0A1L7D1Z1"/>
<evidence type="ECO:0000313" key="2">
    <source>
        <dbReference type="Proteomes" id="UP000185491"/>
    </source>
</evidence>
<name>A0A1L7D1Z1_9CORY</name>
<protein>
    <recommendedName>
        <fullName evidence="3">Growth inhibitor PemK</fullName>
    </recommendedName>
</protein>
<dbReference type="GO" id="GO:0003677">
    <property type="term" value="F:DNA binding"/>
    <property type="evidence" value="ECO:0007669"/>
    <property type="project" value="InterPro"/>
</dbReference>
<gene>
    <name evidence="1" type="ORF">CPHO_03385</name>
</gene>
<dbReference type="InterPro" id="IPR003477">
    <property type="entry name" value="PemK-like"/>
</dbReference>
<dbReference type="SUPFAM" id="SSF50118">
    <property type="entry name" value="Cell growth inhibitor/plasmid maintenance toxic component"/>
    <property type="match status" value="1"/>
</dbReference>
<dbReference type="KEGG" id="cpho:CPHO_03385"/>
<dbReference type="Pfam" id="PF02452">
    <property type="entry name" value="PemK_toxin"/>
    <property type="match status" value="1"/>
</dbReference>
<reference evidence="1 2" key="1">
    <citation type="submission" date="2014-08" db="EMBL/GenBank/DDBJ databases">
        <title>Complete genome sequence of Corynebacterium phocae M408/89/1(T)(=DSM 44612(T)), isolated from the common seal (Phoca vitulina).</title>
        <authorList>
            <person name="Ruckert C."/>
            <person name="Albersmeier A."/>
            <person name="Winkler A."/>
            <person name="Kalinowski J."/>
        </authorList>
    </citation>
    <scope>NUCLEOTIDE SEQUENCE [LARGE SCALE GENOMIC DNA]</scope>
    <source>
        <strain evidence="1 2">M408/89/1</strain>
    </source>
</reference>
<evidence type="ECO:0008006" key="3">
    <source>
        <dbReference type="Google" id="ProtNLM"/>
    </source>
</evidence>
<dbReference type="OrthoDB" id="5184628at2"/>
<proteinExistence type="predicted"/>
<dbReference type="STRING" id="161895.CPHO_03385"/>
<evidence type="ECO:0000313" key="1">
    <source>
        <dbReference type="EMBL" id="APT92093.1"/>
    </source>
</evidence>
<sequence length="180" mass="20783">MTPHPTGWHLFKQALAIRDAQPLDKGLRRINDRLGLLGEQRPTGRRKAATIHIERTEDRARSIFFTPDMDGQADSGEVVWVWAPADTPQDPPQERAILVVGRTRTTILGLAISPNPEHADESWWLEIGAGEWDDQGRQCWIRMDRVLEISEEQVRRQGVLFPARRFERIANRLRSTYRWG</sequence>
<keyword evidence="2" id="KW-1185">Reference proteome</keyword>
<organism evidence="1 2">
    <name type="scientific">Corynebacterium phocae</name>
    <dbReference type="NCBI Taxonomy" id="161895"/>
    <lineage>
        <taxon>Bacteria</taxon>
        <taxon>Bacillati</taxon>
        <taxon>Actinomycetota</taxon>
        <taxon>Actinomycetes</taxon>
        <taxon>Mycobacteriales</taxon>
        <taxon>Corynebacteriaceae</taxon>
        <taxon>Corynebacterium</taxon>
    </lineage>
</organism>
<accession>A0A1L7D1Z1</accession>
<dbReference type="Proteomes" id="UP000185491">
    <property type="component" value="Chromosome"/>
</dbReference>
<dbReference type="EMBL" id="CP009249">
    <property type="protein sequence ID" value="APT92093.1"/>
    <property type="molecule type" value="Genomic_DNA"/>
</dbReference>